<keyword evidence="3" id="KW-1185">Reference proteome</keyword>
<comment type="caution">
    <text evidence="2">The sequence shown here is derived from an EMBL/GenBank/DDBJ whole genome shotgun (WGS) entry which is preliminary data.</text>
</comment>
<sequence length="99" mass="10651">MVSNSTTSSVHLTSSQVSHHVVERQLLNESGIRRALELTVSTIIESEDSDVLGSYTDIGGSTTEGEDIPPPPAAAPIPRALDPIRRKVTYTDDTTSFNL</sequence>
<name>A0A5B7IAL8_PORTR</name>
<dbReference type="EMBL" id="VSRR010050869">
    <property type="protein sequence ID" value="MPC79343.1"/>
    <property type="molecule type" value="Genomic_DNA"/>
</dbReference>
<dbReference type="Proteomes" id="UP000324222">
    <property type="component" value="Unassembled WGS sequence"/>
</dbReference>
<gene>
    <name evidence="2" type="ORF">E2C01_073866</name>
</gene>
<accession>A0A5B7IAL8</accession>
<proteinExistence type="predicted"/>
<evidence type="ECO:0000313" key="3">
    <source>
        <dbReference type="Proteomes" id="UP000324222"/>
    </source>
</evidence>
<evidence type="ECO:0000313" key="2">
    <source>
        <dbReference type="EMBL" id="MPC79343.1"/>
    </source>
</evidence>
<protein>
    <submittedName>
        <fullName evidence="2">Uncharacterized protein</fullName>
    </submittedName>
</protein>
<evidence type="ECO:0000256" key="1">
    <source>
        <dbReference type="SAM" id="MobiDB-lite"/>
    </source>
</evidence>
<reference evidence="2 3" key="1">
    <citation type="submission" date="2019-05" db="EMBL/GenBank/DDBJ databases">
        <title>Another draft genome of Portunus trituberculatus and its Hox gene families provides insights of decapod evolution.</title>
        <authorList>
            <person name="Jeong J.-H."/>
            <person name="Song I."/>
            <person name="Kim S."/>
            <person name="Choi T."/>
            <person name="Kim D."/>
            <person name="Ryu S."/>
            <person name="Kim W."/>
        </authorList>
    </citation>
    <scope>NUCLEOTIDE SEQUENCE [LARGE SCALE GENOMIC DNA]</scope>
    <source>
        <tissue evidence="2">Muscle</tissue>
    </source>
</reference>
<dbReference type="AlphaFoldDB" id="A0A5B7IAL8"/>
<feature type="region of interest" description="Disordered" evidence="1">
    <location>
        <begin position="52"/>
        <end position="85"/>
    </location>
</feature>
<organism evidence="2 3">
    <name type="scientific">Portunus trituberculatus</name>
    <name type="common">Swimming crab</name>
    <name type="synonym">Neptunus trituberculatus</name>
    <dbReference type="NCBI Taxonomy" id="210409"/>
    <lineage>
        <taxon>Eukaryota</taxon>
        <taxon>Metazoa</taxon>
        <taxon>Ecdysozoa</taxon>
        <taxon>Arthropoda</taxon>
        <taxon>Crustacea</taxon>
        <taxon>Multicrustacea</taxon>
        <taxon>Malacostraca</taxon>
        <taxon>Eumalacostraca</taxon>
        <taxon>Eucarida</taxon>
        <taxon>Decapoda</taxon>
        <taxon>Pleocyemata</taxon>
        <taxon>Brachyura</taxon>
        <taxon>Eubrachyura</taxon>
        <taxon>Portunoidea</taxon>
        <taxon>Portunidae</taxon>
        <taxon>Portuninae</taxon>
        <taxon>Portunus</taxon>
    </lineage>
</organism>